<accession>A0A7R9A5J1</accession>
<gene>
    <name evidence="1" type="ORF">DSTB1V02_LOCUS8214</name>
</gene>
<dbReference type="Gene3D" id="3.30.740.10">
    <property type="entry name" value="Protein Inhibitor Of Neuronal Nitric Oxide Synthase"/>
    <property type="match status" value="1"/>
</dbReference>
<reference evidence="1" key="1">
    <citation type="submission" date="2020-11" db="EMBL/GenBank/DDBJ databases">
        <authorList>
            <person name="Tran Van P."/>
        </authorList>
    </citation>
    <scope>NUCLEOTIDE SEQUENCE</scope>
</reference>
<dbReference type="EMBL" id="LR901345">
    <property type="protein sequence ID" value="CAD7248401.1"/>
    <property type="molecule type" value="Genomic_DNA"/>
</dbReference>
<organism evidence="1">
    <name type="scientific">Darwinula stevensoni</name>
    <dbReference type="NCBI Taxonomy" id="69355"/>
    <lineage>
        <taxon>Eukaryota</taxon>
        <taxon>Metazoa</taxon>
        <taxon>Ecdysozoa</taxon>
        <taxon>Arthropoda</taxon>
        <taxon>Crustacea</taxon>
        <taxon>Oligostraca</taxon>
        <taxon>Ostracoda</taxon>
        <taxon>Podocopa</taxon>
        <taxon>Podocopida</taxon>
        <taxon>Darwinulocopina</taxon>
        <taxon>Darwinuloidea</taxon>
        <taxon>Darwinulidae</taxon>
        <taxon>Darwinula</taxon>
    </lineage>
</organism>
<dbReference type="InterPro" id="IPR037177">
    <property type="entry name" value="DLC_sf"/>
</dbReference>
<sequence length="174" mass="19659">MADWYATALKNAKFKALDENKPLDAPDFLAQLLQKDLITKVQDMELKAKSTYRDKIDGAFNVLFVKNPEPTYIKLQMILKELNREDIMDQVGIKSELDVETHAQYLAQQAMNTGINYEAMAEQIGRAMSVAHGGIWCCLVVEGTCGCFVGEDVRSRITFTLDDKHIIIWESASH</sequence>
<dbReference type="EMBL" id="CAJPEV010001828">
    <property type="protein sequence ID" value="CAG0894510.1"/>
    <property type="molecule type" value="Genomic_DNA"/>
</dbReference>
<evidence type="ECO:0000313" key="2">
    <source>
        <dbReference type="Proteomes" id="UP000677054"/>
    </source>
</evidence>
<dbReference type="GO" id="GO:0007017">
    <property type="term" value="P:microtubule-based process"/>
    <property type="evidence" value="ECO:0007669"/>
    <property type="project" value="InterPro"/>
</dbReference>
<keyword evidence="2" id="KW-1185">Reference proteome</keyword>
<dbReference type="SUPFAM" id="SSF54648">
    <property type="entry name" value="DLC"/>
    <property type="match status" value="1"/>
</dbReference>
<name>A0A7R9A5J1_9CRUS</name>
<dbReference type="Proteomes" id="UP000677054">
    <property type="component" value="Unassembled WGS sequence"/>
</dbReference>
<proteinExistence type="predicted"/>
<dbReference type="GO" id="GO:0030286">
    <property type="term" value="C:dynein complex"/>
    <property type="evidence" value="ECO:0007669"/>
    <property type="project" value="InterPro"/>
</dbReference>
<protein>
    <recommendedName>
        <fullName evidence="3">Dynein light chain</fullName>
    </recommendedName>
</protein>
<dbReference type="AlphaFoldDB" id="A0A7R9A5J1"/>
<evidence type="ECO:0008006" key="3">
    <source>
        <dbReference type="Google" id="ProtNLM"/>
    </source>
</evidence>
<evidence type="ECO:0000313" key="1">
    <source>
        <dbReference type="EMBL" id="CAD7248401.1"/>
    </source>
</evidence>